<dbReference type="EMBL" id="AP024488">
    <property type="protein sequence ID" value="BCS98061.1"/>
    <property type="molecule type" value="Genomic_DNA"/>
</dbReference>
<gene>
    <name evidence="1" type="ORF">DSLASN_36930</name>
</gene>
<evidence type="ECO:0000313" key="2">
    <source>
        <dbReference type="Proteomes" id="UP001320148"/>
    </source>
</evidence>
<dbReference type="Proteomes" id="UP001320148">
    <property type="component" value="Chromosome"/>
</dbReference>
<dbReference type="RefSeq" id="WP_236889467.1">
    <property type="nucleotide sequence ID" value="NZ_AP024488.1"/>
</dbReference>
<reference evidence="1 2" key="1">
    <citation type="submission" date="2021-02" db="EMBL/GenBank/DDBJ databases">
        <title>Complete genome of Desulfoluna sp. strain ASN36.</title>
        <authorList>
            <person name="Takahashi A."/>
            <person name="Kojima H."/>
            <person name="Fukui M."/>
        </authorList>
    </citation>
    <scope>NUCLEOTIDE SEQUENCE [LARGE SCALE GENOMIC DNA]</scope>
    <source>
        <strain evidence="1 2">ASN36</strain>
    </source>
</reference>
<keyword evidence="2" id="KW-1185">Reference proteome</keyword>
<proteinExistence type="predicted"/>
<sequence>MYDIEIGKTDLSVLKKYLKDVKKRTALTNHKKSLGMVKRQLESIFTTKNKKRPAIPWGY</sequence>
<accession>A0ABM7PLJ7</accession>
<protein>
    <recommendedName>
        <fullName evidence="3">30S ribosomal protein S15</fullName>
    </recommendedName>
</protein>
<evidence type="ECO:0000313" key="1">
    <source>
        <dbReference type="EMBL" id="BCS98061.1"/>
    </source>
</evidence>
<organism evidence="1 2">
    <name type="scientific">Desulfoluna limicola</name>
    <dbReference type="NCBI Taxonomy" id="2810562"/>
    <lineage>
        <taxon>Bacteria</taxon>
        <taxon>Pseudomonadati</taxon>
        <taxon>Thermodesulfobacteriota</taxon>
        <taxon>Desulfobacteria</taxon>
        <taxon>Desulfobacterales</taxon>
        <taxon>Desulfolunaceae</taxon>
        <taxon>Desulfoluna</taxon>
    </lineage>
</organism>
<name>A0ABM7PLJ7_9BACT</name>
<evidence type="ECO:0008006" key="3">
    <source>
        <dbReference type="Google" id="ProtNLM"/>
    </source>
</evidence>